<dbReference type="EMBL" id="BAAALR010000050">
    <property type="protein sequence ID" value="GAA1697966.1"/>
    <property type="molecule type" value="Genomic_DNA"/>
</dbReference>
<comment type="caution">
    <text evidence="1">The sequence shown here is derived from an EMBL/GenBank/DDBJ whole genome shotgun (WGS) entry which is preliminary data.</text>
</comment>
<name>A0ABN2I3Y2_9ACTN</name>
<organism evidence="1 2">
    <name type="scientific">Streptomyces yatensis</name>
    <dbReference type="NCBI Taxonomy" id="155177"/>
    <lineage>
        <taxon>Bacteria</taxon>
        <taxon>Bacillati</taxon>
        <taxon>Actinomycetota</taxon>
        <taxon>Actinomycetes</taxon>
        <taxon>Kitasatosporales</taxon>
        <taxon>Streptomycetaceae</taxon>
        <taxon>Streptomyces</taxon>
        <taxon>Streptomyces violaceusniger group</taxon>
    </lineage>
</organism>
<proteinExistence type="predicted"/>
<accession>A0ABN2I3Y2</accession>
<evidence type="ECO:0008006" key="3">
    <source>
        <dbReference type="Google" id="ProtNLM"/>
    </source>
</evidence>
<evidence type="ECO:0000313" key="1">
    <source>
        <dbReference type="EMBL" id="GAA1697966.1"/>
    </source>
</evidence>
<keyword evidence="2" id="KW-1185">Reference proteome</keyword>
<gene>
    <name evidence="1" type="ORF">GCM10009680_42690</name>
</gene>
<sequence length="54" mass="5846">MADAYRRKGVGATLVEALADDFGCQIADVSWSTPISEAGRRLAHRISPEGIWIS</sequence>
<reference evidence="1 2" key="1">
    <citation type="journal article" date="2019" name="Int. J. Syst. Evol. Microbiol.">
        <title>The Global Catalogue of Microorganisms (GCM) 10K type strain sequencing project: providing services to taxonomists for standard genome sequencing and annotation.</title>
        <authorList>
            <consortium name="The Broad Institute Genomics Platform"/>
            <consortium name="The Broad Institute Genome Sequencing Center for Infectious Disease"/>
            <person name="Wu L."/>
            <person name="Ma J."/>
        </authorList>
    </citation>
    <scope>NUCLEOTIDE SEQUENCE [LARGE SCALE GENOMIC DNA]</scope>
    <source>
        <strain evidence="1 2">JCM 13244</strain>
    </source>
</reference>
<dbReference type="Proteomes" id="UP001499947">
    <property type="component" value="Unassembled WGS sequence"/>
</dbReference>
<evidence type="ECO:0000313" key="2">
    <source>
        <dbReference type="Proteomes" id="UP001499947"/>
    </source>
</evidence>
<protein>
    <recommendedName>
        <fullName evidence="3">N-acetyltransferase domain-containing protein</fullName>
    </recommendedName>
</protein>